<dbReference type="Proteomes" id="UP000799764">
    <property type="component" value="Unassembled WGS sequence"/>
</dbReference>
<accession>A0A9P4PLV3</accession>
<organism evidence="2 3">
    <name type="scientific">Karstenula rhodostoma CBS 690.94</name>
    <dbReference type="NCBI Taxonomy" id="1392251"/>
    <lineage>
        <taxon>Eukaryota</taxon>
        <taxon>Fungi</taxon>
        <taxon>Dikarya</taxon>
        <taxon>Ascomycota</taxon>
        <taxon>Pezizomycotina</taxon>
        <taxon>Dothideomycetes</taxon>
        <taxon>Pleosporomycetidae</taxon>
        <taxon>Pleosporales</taxon>
        <taxon>Massarineae</taxon>
        <taxon>Didymosphaeriaceae</taxon>
        <taxon>Karstenula</taxon>
    </lineage>
</organism>
<proteinExistence type="predicted"/>
<dbReference type="AlphaFoldDB" id="A0A9P4PLV3"/>
<evidence type="ECO:0000313" key="3">
    <source>
        <dbReference type="Proteomes" id="UP000799764"/>
    </source>
</evidence>
<protein>
    <submittedName>
        <fullName evidence="2">Uncharacterized protein</fullName>
    </submittedName>
</protein>
<name>A0A9P4PLV3_9PLEO</name>
<keyword evidence="1" id="KW-0812">Transmembrane</keyword>
<comment type="caution">
    <text evidence="2">The sequence shown here is derived from an EMBL/GenBank/DDBJ whole genome shotgun (WGS) entry which is preliminary data.</text>
</comment>
<keyword evidence="1" id="KW-0472">Membrane</keyword>
<evidence type="ECO:0000256" key="1">
    <source>
        <dbReference type="SAM" id="Phobius"/>
    </source>
</evidence>
<feature type="transmembrane region" description="Helical" evidence="1">
    <location>
        <begin position="31"/>
        <end position="54"/>
    </location>
</feature>
<evidence type="ECO:0000313" key="2">
    <source>
        <dbReference type="EMBL" id="KAF2446430.1"/>
    </source>
</evidence>
<keyword evidence="3" id="KW-1185">Reference proteome</keyword>
<dbReference type="EMBL" id="MU001498">
    <property type="protein sequence ID" value="KAF2446430.1"/>
    <property type="molecule type" value="Genomic_DNA"/>
</dbReference>
<reference evidence="2" key="1">
    <citation type="journal article" date="2020" name="Stud. Mycol.">
        <title>101 Dothideomycetes genomes: a test case for predicting lifestyles and emergence of pathogens.</title>
        <authorList>
            <person name="Haridas S."/>
            <person name="Albert R."/>
            <person name="Binder M."/>
            <person name="Bloem J."/>
            <person name="Labutti K."/>
            <person name="Salamov A."/>
            <person name="Andreopoulos B."/>
            <person name="Baker S."/>
            <person name="Barry K."/>
            <person name="Bills G."/>
            <person name="Bluhm B."/>
            <person name="Cannon C."/>
            <person name="Castanera R."/>
            <person name="Culley D."/>
            <person name="Daum C."/>
            <person name="Ezra D."/>
            <person name="Gonzalez J."/>
            <person name="Henrissat B."/>
            <person name="Kuo A."/>
            <person name="Liang C."/>
            <person name="Lipzen A."/>
            <person name="Lutzoni F."/>
            <person name="Magnuson J."/>
            <person name="Mondo S."/>
            <person name="Nolan M."/>
            <person name="Ohm R."/>
            <person name="Pangilinan J."/>
            <person name="Park H.-J."/>
            <person name="Ramirez L."/>
            <person name="Alfaro M."/>
            <person name="Sun H."/>
            <person name="Tritt A."/>
            <person name="Yoshinaga Y."/>
            <person name="Zwiers L.-H."/>
            <person name="Turgeon B."/>
            <person name="Goodwin S."/>
            <person name="Spatafora J."/>
            <person name="Crous P."/>
            <person name="Grigoriev I."/>
        </authorList>
    </citation>
    <scope>NUCLEOTIDE SEQUENCE</scope>
    <source>
        <strain evidence="2">CBS 690.94</strain>
    </source>
</reference>
<keyword evidence="1" id="KW-1133">Transmembrane helix</keyword>
<sequence length="161" mass="18207">MPFSDMGTNSDSQRKVLDKVLENAPDEPSCALHFLMAFCFCLCLINLFLVWRMAQKARKVTKIKAEINRHQRVSGMVGNKKCSAPLSGSDETMGYSEYDIDPEKGDFRNSNSVKRKWSQASPFDEEGTVIRICTAPRLYWPGEFVDPTENVVPTNNFLSES</sequence>
<gene>
    <name evidence="2" type="ORF">P171DRAFT_483771</name>
</gene>